<dbReference type="Proteomes" id="UP000002432">
    <property type="component" value="Chromosome"/>
</dbReference>
<dbReference type="STRING" id="204669.Acid345_2132"/>
<evidence type="ECO:0000313" key="2">
    <source>
        <dbReference type="EMBL" id="ABF41133.1"/>
    </source>
</evidence>
<dbReference type="EnsemblBacteria" id="ABF41133">
    <property type="protein sequence ID" value="ABF41133"/>
    <property type="gene ID" value="Acid345_2132"/>
</dbReference>
<proteinExistence type="predicted"/>
<keyword evidence="3" id="KW-1185">Reference proteome</keyword>
<keyword evidence="1" id="KW-0472">Membrane</keyword>
<sequence>MSTQPPIPTPIPTPSQSSGVLRGFLVSCAISAGIALVGLAGIAVGFGLIIVVPYALIQLAWTLPLFFSYRGKGQHGEAKGVLLSIALNVVLSVACWGAILTNLSFH</sequence>
<keyword evidence="1" id="KW-0812">Transmembrane</keyword>
<feature type="transmembrane region" description="Helical" evidence="1">
    <location>
        <begin position="81"/>
        <end position="105"/>
    </location>
</feature>
<reference evidence="2 3" key="1">
    <citation type="journal article" date="2009" name="Appl. Environ. Microbiol.">
        <title>Three genomes from the phylum Acidobacteria provide insight into the lifestyles of these microorganisms in soils.</title>
        <authorList>
            <person name="Ward N.L."/>
            <person name="Challacombe J.F."/>
            <person name="Janssen P.H."/>
            <person name="Henrissat B."/>
            <person name="Coutinho P.M."/>
            <person name="Wu M."/>
            <person name="Xie G."/>
            <person name="Haft D.H."/>
            <person name="Sait M."/>
            <person name="Badger J."/>
            <person name="Barabote R.D."/>
            <person name="Bradley B."/>
            <person name="Brettin T.S."/>
            <person name="Brinkac L.M."/>
            <person name="Bruce D."/>
            <person name="Creasy T."/>
            <person name="Daugherty S.C."/>
            <person name="Davidsen T.M."/>
            <person name="DeBoy R.T."/>
            <person name="Detter J.C."/>
            <person name="Dodson R.J."/>
            <person name="Durkin A.S."/>
            <person name="Ganapathy A."/>
            <person name="Gwinn-Giglio M."/>
            <person name="Han C.S."/>
            <person name="Khouri H."/>
            <person name="Kiss H."/>
            <person name="Kothari S.P."/>
            <person name="Madupu R."/>
            <person name="Nelson K.E."/>
            <person name="Nelson W.C."/>
            <person name="Paulsen I."/>
            <person name="Penn K."/>
            <person name="Ren Q."/>
            <person name="Rosovitz M.J."/>
            <person name="Selengut J.D."/>
            <person name="Shrivastava S."/>
            <person name="Sullivan S.A."/>
            <person name="Tapia R."/>
            <person name="Thompson L.S."/>
            <person name="Watkins K.L."/>
            <person name="Yang Q."/>
            <person name="Yu C."/>
            <person name="Zafar N."/>
            <person name="Zhou L."/>
            <person name="Kuske C.R."/>
        </authorList>
    </citation>
    <scope>NUCLEOTIDE SEQUENCE [LARGE SCALE GENOMIC DNA]</scope>
    <source>
        <strain evidence="2 3">Ellin345</strain>
    </source>
</reference>
<accession>Q1IPR7</accession>
<feature type="transmembrane region" description="Helical" evidence="1">
    <location>
        <begin position="20"/>
        <end position="42"/>
    </location>
</feature>
<evidence type="ECO:0000313" key="3">
    <source>
        <dbReference type="Proteomes" id="UP000002432"/>
    </source>
</evidence>
<dbReference type="EMBL" id="CP000360">
    <property type="protein sequence ID" value="ABF41133.1"/>
    <property type="molecule type" value="Genomic_DNA"/>
</dbReference>
<gene>
    <name evidence="2" type="ordered locus">Acid345_2132</name>
</gene>
<organism evidence="2 3">
    <name type="scientific">Koribacter versatilis (strain Ellin345)</name>
    <dbReference type="NCBI Taxonomy" id="204669"/>
    <lineage>
        <taxon>Bacteria</taxon>
        <taxon>Pseudomonadati</taxon>
        <taxon>Acidobacteriota</taxon>
        <taxon>Terriglobia</taxon>
        <taxon>Terriglobales</taxon>
        <taxon>Candidatus Korobacteraceae</taxon>
        <taxon>Candidatus Korobacter</taxon>
    </lineage>
</organism>
<dbReference type="RefSeq" id="WP_011522934.1">
    <property type="nucleotide sequence ID" value="NC_008009.1"/>
</dbReference>
<dbReference type="HOGENOM" id="CLU_2219656_0_0_0"/>
<evidence type="ECO:0000256" key="1">
    <source>
        <dbReference type="SAM" id="Phobius"/>
    </source>
</evidence>
<dbReference type="KEGG" id="aba:Acid345_2132"/>
<feature type="transmembrane region" description="Helical" evidence="1">
    <location>
        <begin position="48"/>
        <end position="69"/>
    </location>
</feature>
<dbReference type="AlphaFoldDB" id="Q1IPR7"/>
<keyword evidence="1" id="KW-1133">Transmembrane helix</keyword>
<protein>
    <submittedName>
        <fullName evidence="2">Uncharacterized protein</fullName>
    </submittedName>
</protein>
<name>Q1IPR7_KORVE</name>